<dbReference type="REBASE" id="295254">
    <property type="entry name" value="AspM31ORF3690P"/>
</dbReference>
<dbReference type="InterPro" id="IPR029063">
    <property type="entry name" value="SAM-dependent_MTases_sf"/>
</dbReference>
<dbReference type="AlphaFoldDB" id="A0A410G0T5"/>
<evidence type="ECO:0000313" key="10">
    <source>
        <dbReference type="EMBL" id="QAA80886.1"/>
    </source>
</evidence>
<dbReference type="InterPro" id="IPR002052">
    <property type="entry name" value="DNA_methylase_N6_adenine_CS"/>
</dbReference>
<dbReference type="OrthoDB" id="32195at2"/>
<dbReference type="PROSITE" id="PS00092">
    <property type="entry name" value="N6_MTASE"/>
    <property type="match status" value="1"/>
</dbReference>
<comment type="catalytic activity">
    <reaction evidence="7">
        <text>a 2'-deoxyadenosine in DNA + S-adenosyl-L-methionine = an N(6)-methyl-2'-deoxyadenosine in DNA + S-adenosyl-L-homocysteine + H(+)</text>
        <dbReference type="Rhea" id="RHEA:15197"/>
        <dbReference type="Rhea" id="RHEA-COMP:12418"/>
        <dbReference type="Rhea" id="RHEA-COMP:12419"/>
        <dbReference type="ChEBI" id="CHEBI:15378"/>
        <dbReference type="ChEBI" id="CHEBI:57856"/>
        <dbReference type="ChEBI" id="CHEBI:59789"/>
        <dbReference type="ChEBI" id="CHEBI:90615"/>
        <dbReference type="ChEBI" id="CHEBI:90616"/>
        <dbReference type="EC" id="2.1.1.72"/>
    </reaction>
</comment>
<keyword evidence="2" id="KW-0489">Methyltransferase</keyword>
<accession>A0A410G0T5</accession>
<name>A0A410G0T5_9FLAO</name>
<dbReference type="GO" id="GO:0032259">
    <property type="term" value="P:methylation"/>
    <property type="evidence" value="ECO:0007669"/>
    <property type="project" value="UniProtKB-KW"/>
</dbReference>
<dbReference type="Pfam" id="PF12950">
    <property type="entry name" value="TaqI_C"/>
    <property type="match status" value="1"/>
</dbReference>
<dbReference type="SUPFAM" id="SSF53335">
    <property type="entry name" value="S-adenosyl-L-methionine-dependent methyltransferases"/>
    <property type="match status" value="1"/>
</dbReference>
<evidence type="ECO:0000256" key="7">
    <source>
        <dbReference type="ARBA" id="ARBA00047942"/>
    </source>
</evidence>
<feature type="domain" description="Type II methyltransferase M.TaqI-like" evidence="8">
    <location>
        <begin position="519"/>
        <end position="807"/>
    </location>
</feature>
<evidence type="ECO:0000313" key="11">
    <source>
        <dbReference type="Proteomes" id="UP000285517"/>
    </source>
</evidence>
<evidence type="ECO:0000259" key="8">
    <source>
        <dbReference type="Pfam" id="PF07669"/>
    </source>
</evidence>
<dbReference type="KEGG" id="aev:EI546_03690"/>
<keyword evidence="3" id="KW-0808">Transferase</keyword>
<proteinExistence type="predicted"/>
<evidence type="ECO:0000256" key="5">
    <source>
        <dbReference type="ARBA" id="ARBA00022747"/>
    </source>
</evidence>
<reference evidence="10 11" key="1">
    <citation type="submission" date="2019-01" db="EMBL/GenBank/DDBJ databases">
        <title>Complete genome sequencing of Aequorivita sp. H23M31.</title>
        <authorList>
            <person name="Bae J.-W."/>
        </authorList>
    </citation>
    <scope>NUCLEOTIDE SEQUENCE [LARGE SCALE GENOMIC DNA]</scope>
    <source>
        <strain evidence="10 11">H23M31</strain>
    </source>
</reference>
<keyword evidence="4" id="KW-0949">S-adenosyl-L-methionine</keyword>
<keyword evidence="11" id="KW-1185">Reference proteome</keyword>
<evidence type="ECO:0000256" key="4">
    <source>
        <dbReference type="ARBA" id="ARBA00022691"/>
    </source>
</evidence>
<dbReference type="GO" id="GO:0009007">
    <property type="term" value="F:site-specific DNA-methyltransferase (adenine-specific) activity"/>
    <property type="evidence" value="ECO:0007669"/>
    <property type="project" value="UniProtKB-EC"/>
</dbReference>
<protein>
    <recommendedName>
        <fullName evidence="1">site-specific DNA-methyltransferase (adenine-specific)</fullName>
        <ecNumber evidence="1">2.1.1.72</ecNumber>
    </recommendedName>
</protein>
<evidence type="ECO:0000256" key="2">
    <source>
        <dbReference type="ARBA" id="ARBA00022603"/>
    </source>
</evidence>
<dbReference type="Proteomes" id="UP000285517">
    <property type="component" value="Chromosome"/>
</dbReference>
<keyword evidence="6" id="KW-0238">DNA-binding</keyword>
<dbReference type="InterPro" id="IPR025931">
    <property type="entry name" value="TaqI_C"/>
</dbReference>
<feature type="domain" description="TaqI-like C-terminal specificity" evidence="9">
    <location>
        <begin position="922"/>
        <end position="1046"/>
    </location>
</feature>
<dbReference type="GO" id="GO:0009307">
    <property type="term" value="P:DNA restriction-modification system"/>
    <property type="evidence" value="ECO:0007669"/>
    <property type="project" value="UniProtKB-KW"/>
</dbReference>
<dbReference type="GO" id="GO:0003677">
    <property type="term" value="F:DNA binding"/>
    <property type="evidence" value="ECO:0007669"/>
    <property type="project" value="UniProtKB-KW"/>
</dbReference>
<evidence type="ECO:0000259" key="9">
    <source>
        <dbReference type="Pfam" id="PF12950"/>
    </source>
</evidence>
<dbReference type="InterPro" id="IPR011639">
    <property type="entry name" value="MethylTrfase_TaqI-like_dom"/>
</dbReference>
<dbReference type="EC" id="2.1.1.72" evidence="1"/>
<dbReference type="PRINTS" id="PR00507">
    <property type="entry name" value="N12N6MTFRASE"/>
</dbReference>
<dbReference type="InterPro" id="IPR050953">
    <property type="entry name" value="N4_N6_ade-DNA_methylase"/>
</dbReference>
<evidence type="ECO:0000256" key="1">
    <source>
        <dbReference type="ARBA" id="ARBA00011900"/>
    </source>
</evidence>
<keyword evidence="5" id="KW-0680">Restriction system</keyword>
<sequence>MPQKSLFQKPLYTPSDMKKTEKEIQQHLNHRYNRDEWKELLTDVFKGKVQLFRVPQDVEKKDKKIEAFRQLGNLQLDDGKIIALYELNVANDVNLRNNRAGLNQIISSTIEENVVDGVLAIFQKDTGYYRLTFSSYATDYDENKQEFIERSTDAKRYTYLLGENEPCRTAAIQLASIQDKEELNLDDLESAFNVEAVSKLFFSEYIKQFEALVGQINQTPYHYITIFEKEDAEVRNYVKRFMGRLVFLKFIEKKGWLGVPSDREDWKEGEYQFLDNAFTKAMDGGSAGQFVTQFLNPLFYDALNTQRPNDIWVQIDKKIPYLSGGLFEPDSNKQQQIDFPAPVLESLFNFFNQYNFTIDENDAHDKEVGIDPEMLGHIFENLLEDNKDKGAFYTPKEIVRYMCQESLKEYLKTYLEKQSLWPNNEAESNELEKTIASFVEKKETAKIAKFDKEIATALKEVKICDPAIGSGAFPMGLLNEIFTMTKNLHDESPDRVGAVWKMAGESWEPHTVKKNIIQNSIYGVDIEPGAVDIARLRFWLSLVIEDETPRPLPHLNYKIVVGDSLVPKLENTVININWKAKEEDQGFFTGPKTEQKLELLREITDLQKEAFDPNSDEEVIALQIRNKKIELLIIQLEIMIEKQNVTKAPKITDYQNRNKLQFQNDTKVYLETLSWLDHIKRLEHAKTLDEVPLRFFDWKLDFPEVLNEEIANAYGFDIVIGNPPYYQIQKMDEKDKLELEKEKFETFARTGDIYCVFYEKGFQLLKEKGTLIFITSNKWMKGGYGKVLRKYFTKVNTSKIINLGPNIFHSATVDTNIYVGKNEPFTNNVKGISIKKRKDILVLNEQEFIPIQDPNENAWIVSDEVDLIISKGFEKFGKPLKDWDLKIYRGVLTGFNEAFIIDQVKRDELVREDPKSEEIIRPILKGREIERYHAEWSNDFLINTHNGIKDINLKPISINDYPSIKNHLESKVLWDSVKRRQDQGDTPFNLRNCAYLNEFKKEKVIWKRIGSIMRFAYSDEEIYSLDSTCIATGEKIKYLTAILNSKPGLYQLLKTSPQTGTGDQIISVQALEPMFVHYPDAQTENKFNLLVDYILFIKKEKTSIIPRVSNEILSNLFESIVDMMAFELYFEKHMKEEKIDIMKFIDFPHLEGLSSPTGVKKIIAEQYINLNKNDNQIRNRILLSTTRSPHIIKRINEATV</sequence>
<dbReference type="PANTHER" id="PTHR33841:SF1">
    <property type="entry name" value="DNA METHYLTRANSFERASE A"/>
    <property type="match status" value="1"/>
</dbReference>
<evidence type="ECO:0000256" key="6">
    <source>
        <dbReference type="ARBA" id="ARBA00023125"/>
    </source>
</evidence>
<organism evidence="10 11">
    <name type="scientific">Aequorivita ciconiae</name>
    <dbReference type="NCBI Taxonomy" id="2494375"/>
    <lineage>
        <taxon>Bacteria</taxon>
        <taxon>Pseudomonadati</taxon>
        <taxon>Bacteroidota</taxon>
        <taxon>Flavobacteriia</taxon>
        <taxon>Flavobacteriales</taxon>
        <taxon>Flavobacteriaceae</taxon>
        <taxon>Aequorivita</taxon>
    </lineage>
</organism>
<dbReference type="Gene3D" id="3.40.50.150">
    <property type="entry name" value="Vaccinia Virus protein VP39"/>
    <property type="match status" value="1"/>
</dbReference>
<gene>
    <name evidence="10" type="ORF">EI546_03690</name>
</gene>
<dbReference type="EMBL" id="CP034951">
    <property type="protein sequence ID" value="QAA80886.1"/>
    <property type="molecule type" value="Genomic_DNA"/>
</dbReference>
<dbReference type="PANTHER" id="PTHR33841">
    <property type="entry name" value="DNA METHYLTRANSFERASE YEEA-RELATED"/>
    <property type="match status" value="1"/>
</dbReference>
<evidence type="ECO:0000256" key="3">
    <source>
        <dbReference type="ARBA" id="ARBA00022679"/>
    </source>
</evidence>
<dbReference type="Pfam" id="PF07669">
    <property type="entry name" value="Eco57I"/>
    <property type="match status" value="1"/>
</dbReference>